<reference evidence="13" key="1">
    <citation type="journal article" date="2023" name="Science">
        <title>Genome structures resolve the early diversification of teleost fishes.</title>
        <authorList>
            <person name="Parey E."/>
            <person name="Louis A."/>
            <person name="Montfort J."/>
            <person name="Bouchez O."/>
            <person name="Roques C."/>
            <person name="Iampietro C."/>
            <person name="Lluch J."/>
            <person name="Castinel A."/>
            <person name="Donnadieu C."/>
            <person name="Desvignes T."/>
            <person name="Floi Bucao C."/>
            <person name="Jouanno E."/>
            <person name="Wen M."/>
            <person name="Mejri S."/>
            <person name="Dirks R."/>
            <person name="Jansen H."/>
            <person name="Henkel C."/>
            <person name="Chen W.J."/>
            <person name="Zahm M."/>
            <person name="Cabau C."/>
            <person name="Klopp C."/>
            <person name="Thompson A.W."/>
            <person name="Robinson-Rechavi M."/>
            <person name="Braasch I."/>
            <person name="Lecointre G."/>
            <person name="Bobe J."/>
            <person name="Postlethwait J.H."/>
            <person name="Berthelot C."/>
            <person name="Roest Crollius H."/>
            <person name="Guiguen Y."/>
        </authorList>
    </citation>
    <scope>NUCLEOTIDE SEQUENCE</scope>
    <source>
        <strain evidence="13">Concon-B</strain>
    </source>
</reference>
<dbReference type="GO" id="GO:0015031">
    <property type="term" value="P:protein transport"/>
    <property type="evidence" value="ECO:0007669"/>
    <property type="project" value="UniProtKB-KW"/>
</dbReference>
<keyword evidence="5" id="KW-0813">Transport</keyword>
<evidence type="ECO:0000256" key="8">
    <source>
        <dbReference type="ARBA" id="ARBA00022927"/>
    </source>
</evidence>
<dbReference type="OrthoDB" id="20573at2759"/>
<feature type="region of interest" description="Disordered" evidence="11">
    <location>
        <begin position="372"/>
        <end position="401"/>
    </location>
</feature>
<feature type="region of interest" description="Disordered" evidence="11">
    <location>
        <begin position="188"/>
        <end position="241"/>
    </location>
</feature>
<feature type="compositionally biased region" description="Low complexity" evidence="11">
    <location>
        <begin position="66"/>
        <end position="77"/>
    </location>
</feature>
<evidence type="ECO:0000256" key="5">
    <source>
        <dbReference type="ARBA" id="ARBA00022448"/>
    </source>
</evidence>
<comment type="subcellular location">
    <subcellularLocation>
        <location evidence="2">Cytoplasm</location>
    </subcellularLocation>
    <subcellularLocation>
        <location evidence="1">Nucleus</location>
    </subcellularLocation>
</comment>
<dbReference type="GO" id="GO:0005634">
    <property type="term" value="C:nucleus"/>
    <property type="evidence" value="ECO:0007669"/>
    <property type="project" value="UniProtKB-SubCell"/>
</dbReference>
<dbReference type="PANTHER" id="PTHR13135">
    <property type="entry name" value="CYTOSOLIC RESINIFERATOXIN BINDING PROTEIN RBP-26"/>
    <property type="match status" value="1"/>
</dbReference>
<organism evidence="13 14">
    <name type="scientific">Conger conger</name>
    <name type="common">Conger eel</name>
    <name type="synonym">Muraena conger</name>
    <dbReference type="NCBI Taxonomy" id="82655"/>
    <lineage>
        <taxon>Eukaryota</taxon>
        <taxon>Metazoa</taxon>
        <taxon>Chordata</taxon>
        <taxon>Craniata</taxon>
        <taxon>Vertebrata</taxon>
        <taxon>Euteleostomi</taxon>
        <taxon>Actinopterygii</taxon>
        <taxon>Neopterygii</taxon>
        <taxon>Teleostei</taxon>
        <taxon>Anguilliformes</taxon>
        <taxon>Congridae</taxon>
        <taxon>Conger</taxon>
    </lineage>
</organism>
<dbReference type="Proteomes" id="UP001152803">
    <property type="component" value="Unassembled WGS sequence"/>
</dbReference>
<keyword evidence="7" id="KW-0694">RNA-binding</keyword>
<evidence type="ECO:0000256" key="2">
    <source>
        <dbReference type="ARBA" id="ARBA00004496"/>
    </source>
</evidence>
<dbReference type="GO" id="GO:0005737">
    <property type="term" value="C:cytoplasm"/>
    <property type="evidence" value="ECO:0007669"/>
    <property type="project" value="UniProtKB-SubCell"/>
</dbReference>
<feature type="compositionally biased region" description="Basic and acidic residues" evidence="11">
    <location>
        <begin position="220"/>
        <end position="233"/>
    </location>
</feature>
<proteinExistence type="inferred from homology"/>
<dbReference type="FunFam" id="1.10.10.1440:FF:000001">
    <property type="entry name" value="phosphorylated adapter RNA export protein-like"/>
    <property type="match status" value="1"/>
</dbReference>
<evidence type="ECO:0000256" key="7">
    <source>
        <dbReference type="ARBA" id="ARBA00022884"/>
    </source>
</evidence>
<dbReference type="Pfam" id="PF10258">
    <property type="entry name" value="PHAX_RNA-bd"/>
    <property type="match status" value="1"/>
</dbReference>
<evidence type="ECO:0000256" key="9">
    <source>
        <dbReference type="ARBA" id="ARBA00023242"/>
    </source>
</evidence>
<name>A0A9Q1HSM6_CONCO</name>
<dbReference type="PANTHER" id="PTHR13135:SF0">
    <property type="entry name" value="PHOSPHORYLATED ADAPTER RNA EXPORT PROTEIN"/>
    <property type="match status" value="1"/>
</dbReference>
<evidence type="ECO:0000256" key="3">
    <source>
        <dbReference type="ARBA" id="ARBA00006094"/>
    </source>
</evidence>
<keyword evidence="14" id="KW-1185">Reference proteome</keyword>
<dbReference type="InterPro" id="IPR019385">
    <property type="entry name" value="PHAX_RNA-binding_domain"/>
</dbReference>
<keyword evidence="8" id="KW-0653">Protein transport</keyword>
<dbReference type="InterPro" id="IPR039047">
    <property type="entry name" value="PHAX"/>
</dbReference>
<dbReference type="InterPro" id="IPR038092">
    <property type="entry name" value="PHAX_RNA-binding_sf"/>
</dbReference>
<keyword evidence="9" id="KW-0539">Nucleus</keyword>
<accession>A0A9Q1HSM6</accession>
<evidence type="ECO:0000313" key="13">
    <source>
        <dbReference type="EMBL" id="KAJ8261497.1"/>
    </source>
</evidence>
<keyword evidence="6" id="KW-0963">Cytoplasm</keyword>
<dbReference type="GO" id="GO:0003723">
    <property type="term" value="F:RNA binding"/>
    <property type="evidence" value="ECO:0007669"/>
    <property type="project" value="UniProtKB-KW"/>
</dbReference>
<evidence type="ECO:0000256" key="1">
    <source>
        <dbReference type="ARBA" id="ARBA00004123"/>
    </source>
</evidence>
<evidence type="ECO:0000256" key="6">
    <source>
        <dbReference type="ARBA" id="ARBA00022490"/>
    </source>
</evidence>
<feature type="domain" description="Phosphorylated adapter RNA export protein RNA-binding" evidence="12">
    <location>
        <begin position="247"/>
        <end position="328"/>
    </location>
</feature>
<evidence type="ECO:0000256" key="11">
    <source>
        <dbReference type="SAM" id="MobiDB-lite"/>
    </source>
</evidence>
<feature type="compositionally biased region" description="Pro residues" evidence="11">
    <location>
        <begin position="97"/>
        <end position="107"/>
    </location>
</feature>
<gene>
    <name evidence="13" type="ORF">COCON_G00172200</name>
</gene>
<dbReference type="Gene3D" id="1.10.10.1440">
    <property type="entry name" value="PHAX RNA-binding domain"/>
    <property type="match status" value="1"/>
</dbReference>
<dbReference type="AlphaFoldDB" id="A0A9Q1HSM6"/>
<comment type="similarity">
    <text evidence="3">Belongs to the PHAX family.</text>
</comment>
<evidence type="ECO:0000256" key="4">
    <source>
        <dbReference type="ARBA" id="ARBA00016856"/>
    </source>
</evidence>
<sequence length="415" mass="45454">MAVVSGDRMDDLEDGEISGSDSDSQMGVAGDERAQKPATATAFTGHAFRSRGPPPRQQTVAAGYRSTAAGVASSGSDSDSEEEASLWRRKRQRCSNVPPPPQAPPPSSARHGAPPSRKVNNIWGCVVQEQTQEAVAAELGIMGMEGAVSMSSRQCETYNYVLARKLMEKEREQEEQGEAAMLDSQLDDYMQGRGGEGEGEGEGEGRGGAGEQPKRKRPARDRLGPRAEMDFEGRYQITEEDPDDKVTDEIVHRLREPKKDLIERVVSVVGKKKAIELLAETATVEQNGGIFTMDGSRRRTPGGVYLNLLKNTPSISGKQVKKIFYDETQRETSSRKAAKKRRRHEICRKMKQAINALDLQEHDDVSRETFASDTNEALESLEDPAEPGPPEPEPQFSLGGEDAAVVYSSTDLEVF</sequence>
<evidence type="ECO:0000313" key="14">
    <source>
        <dbReference type="Proteomes" id="UP001152803"/>
    </source>
</evidence>
<evidence type="ECO:0000256" key="10">
    <source>
        <dbReference type="ARBA" id="ARBA00030834"/>
    </source>
</evidence>
<dbReference type="GO" id="GO:0006408">
    <property type="term" value="P:snRNA export from nucleus"/>
    <property type="evidence" value="ECO:0007669"/>
    <property type="project" value="InterPro"/>
</dbReference>
<feature type="region of interest" description="Disordered" evidence="11">
    <location>
        <begin position="1"/>
        <end position="119"/>
    </location>
</feature>
<evidence type="ECO:0000259" key="12">
    <source>
        <dbReference type="Pfam" id="PF10258"/>
    </source>
</evidence>
<dbReference type="EMBL" id="JAFJMO010000012">
    <property type="protein sequence ID" value="KAJ8261497.1"/>
    <property type="molecule type" value="Genomic_DNA"/>
</dbReference>
<comment type="caution">
    <text evidence="13">The sequence shown here is derived from an EMBL/GenBank/DDBJ whole genome shotgun (WGS) entry which is preliminary data.</text>
</comment>
<protein>
    <recommendedName>
        <fullName evidence="4">Phosphorylated adapter RNA export protein</fullName>
    </recommendedName>
    <alternativeName>
        <fullName evidence="10">RNA U small nuclear RNA export adapter protein</fullName>
    </alternativeName>
</protein>